<keyword evidence="8" id="KW-1185">Reference proteome</keyword>
<keyword evidence="4" id="KW-0012">Acyltransferase</keyword>
<evidence type="ECO:0000313" key="8">
    <source>
        <dbReference type="Proteomes" id="UP000490980"/>
    </source>
</evidence>
<feature type="site" description="Increases basicity of active site His" evidence="5">
    <location>
        <position position="142"/>
    </location>
</feature>
<dbReference type="InterPro" id="IPR050179">
    <property type="entry name" value="Trans_hexapeptide_repeat"/>
</dbReference>
<proteinExistence type="inferred from homology"/>
<evidence type="ECO:0000256" key="4">
    <source>
        <dbReference type="ARBA" id="ARBA00023315"/>
    </source>
</evidence>
<dbReference type="InterPro" id="IPR011004">
    <property type="entry name" value="Trimer_LpxA-like_sf"/>
</dbReference>
<sequence length="215" mass="22229">MKSVIFWGATGQARVLREALGYLDLQLVALFDNRDIAPPFTNVPLHLGQAGFLDWKSGYDGPGDLYFCVAIGGARGADRRHMQAWLISHGLTPLTVVHPRAFIASDTQLGAGCQILAMSAVAAGTCLGDAVIINTSASVDHECVLGHGVHIGPGARLAGEVVVGDDVFVGAGAVVLPRLHIGQGAIVGAGAVVTRHIESGETVAGNPARPLRSSI</sequence>
<dbReference type="Pfam" id="PF00132">
    <property type="entry name" value="Hexapep"/>
    <property type="match status" value="1"/>
</dbReference>
<dbReference type="InterPro" id="IPR020019">
    <property type="entry name" value="AcTrfase_PglD-like"/>
</dbReference>
<gene>
    <name evidence="7" type="ORF">HBF25_21515</name>
</gene>
<name>A0A7X5UEF2_9GAMM</name>
<dbReference type="InterPro" id="IPR001451">
    <property type="entry name" value="Hexapep"/>
</dbReference>
<keyword evidence="3" id="KW-0677">Repeat</keyword>
<keyword evidence="2 7" id="KW-0808">Transferase</keyword>
<dbReference type="SUPFAM" id="SSF51161">
    <property type="entry name" value="Trimeric LpxA-like enzymes"/>
    <property type="match status" value="1"/>
</dbReference>
<dbReference type="PROSITE" id="PS00101">
    <property type="entry name" value="HEXAPEP_TRANSFERASES"/>
    <property type="match status" value="1"/>
</dbReference>
<evidence type="ECO:0000256" key="1">
    <source>
        <dbReference type="ARBA" id="ARBA00007274"/>
    </source>
</evidence>
<evidence type="ECO:0000256" key="5">
    <source>
        <dbReference type="PIRSR" id="PIRSR620019-1"/>
    </source>
</evidence>
<evidence type="ECO:0000256" key="2">
    <source>
        <dbReference type="ARBA" id="ARBA00022679"/>
    </source>
</evidence>
<dbReference type="GO" id="GO:0016746">
    <property type="term" value="F:acyltransferase activity"/>
    <property type="evidence" value="ECO:0007669"/>
    <property type="project" value="UniProtKB-KW"/>
</dbReference>
<feature type="binding site" evidence="6">
    <location>
        <position position="150"/>
    </location>
    <ligand>
        <name>acetyl-CoA</name>
        <dbReference type="ChEBI" id="CHEBI:57288"/>
    </ligand>
</feature>
<dbReference type="PANTHER" id="PTHR43300">
    <property type="entry name" value="ACETYLTRANSFERASE"/>
    <property type="match status" value="1"/>
</dbReference>
<feature type="binding site" evidence="6">
    <location>
        <position position="72"/>
    </location>
    <ligand>
        <name>substrate</name>
    </ligand>
</feature>
<dbReference type="AlphaFoldDB" id="A0A7X5UEF2"/>
<dbReference type="RefSeq" id="WP_166952764.1">
    <property type="nucleotide sequence ID" value="NZ_JAARLZ010000017.1"/>
</dbReference>
<protein>
    <submittedName>
        <fullName evidence="7">Sugar acetyltransferase</fullName>
    </submittedName>
</protein>
<dbReference type="NCBIfam" id="TIGR03570">
    <property type="entry name" value="NeuD_NnaD"/>
    <property type="match status" value="1"/>
</dbReference>
<dbReference type="Proteomes" id="UP000490980">
    <property type="component" value="Unassembled WGS sequence"/>
</dbReference>
<dbReference type="Gene3D" id="2.160.10.10">
    <property type="entry name" value="Hexapeptide repeat proteins"/>
    <property type="match status" value="1"/>
</dbReference>
<dbReference type="CDD" id="cd03360">
    <property type="entry name" value="LbH_AT_putative"/>
    <property type="match status" value="1"/>
</dbReference>
<dbReference type="InterPro" id="IPR018357">
    <property type="entry name" value="Hexapep_transf_CS"/>
</dbReference>
<dbReference type="EMBL" id="JAARLZ010000017">
    <property type="protein sequence ID" value="NII08970.1"/>
    <property type="molecule type" value="Genomic_DNA"/>
</dbReference>
<evidence type="ECO:0000256" key="6">
    <source>
        <dbReference type="PIRSR" id="PIRSR620019-2"/>
    </source>
</evidence>
<reference evidence="7 8" key="1">
    <citation type="submission" date="2020-03" db="EMBL/GenBank/DDBJ databases">
        <authorList>
            <person name="Lai Q."/>
        </authorList>
    </citation>
    <scope>NUCLEOTIDE SEQUENCE [LARGE SCALE GENOMIC DNA]</scope>
    <source>
        <strain evidence="7 8">CCUG 25036</strain>
    </source>
</reference>
<comment type="similarity">
    <text evidence="1">Belongs to the transferase hexapeptide repeat family.</text>
</comment>
<organism evidence="7 8">
    <name type="scientific">Luteibacter anthropi</name>
    <dbReference type="NCBI Taxonomy" id="564369"/>
    <lineage>
        <taxon>Bacteria</taxon>
        <taxon>Pseudomonadati</taxon>
        <taxon>Pseudomonadota</taxon>
        <taxon>Gammaproteobacteria</taxon>
        <taxon>Lysobacterales</taxon>
        <taxon>Rhodanobacteraceae</taxon>
        <taxon>Luteibacter</taxon>
    </lineage>
</organism>
<comment type="caution">
    <text evidence="7">The sequence shown here is derived from an EMBL/GenBank/DDBJ whole genome shotgun (WGS) entry which is preliminary data.</text>
</comment>
<dbReference type="PANTHER" id="PTHR43300:SF7">
    <property type="entry name" value="UDP-N-ACETYLBACILLOSAMINE N-ACETYLTRANSFERASE"/>
    <property type="match status" value="1"/>
</dbReference>
<evidence type="ECO:0000313" key="7">
    <source>
        <dbReference type="EMBL" id="NII08970.1"/>
    </source>
</evidence>
<evidence type="ECO:0000256" key="3">
    <source>
        <dbReference type="ARBA" id="ARBA00022737"/>
    </source>
</evidence>
<feature type="active site" description="Proton acceptor" evidence="5">
    <location>
        <position position="141"/>
    </location>
</feature>
<accession>A0A7X5UEF2</accession>